<evidence type="ECO:0000313" key="8">
    <source>
        <dbReference type="Proteomes" id="UP000472335"/>
    </source>
</evidence>
<feature type="domain" description="Fe/B12 periplasmic-binding" evidence="6">
    <location>
        <begin position="70"/>
        <end position="345"/>
    </location>
</feature>
<evidence type="ECO:0000256" key="2">
    <source>
        <dbReference type="ARBA" id="ARBA00008814"/>
    </source>
</evidence>
<dbReference type="GO" id="GO:1901678">
    <property type="term" value="P:iron coordination entity transport"/>
    <property type="evidence" value="ECO:0007669"/>
    <property type="project" value="UniProtKB-ARBA"/>
</dbReference>
<evidence type="ECO:0000259" key="6">
    <source>
        <dbReference type="PROSITE" id="PS50983"/>
    </source>
</evidence>
<comment type="similarity">
    <text evidence="2">Belongs to the bacterial solute-binding protein 8 family.</text>
</comment>
<dbReference type="GO" id="GO:0030288">
    <property type="term" value="C:outer membrane-bounded periplasmic space"/>
    <property type="evidence" value="ECO:0007669"/>
    <property type="project" value="TreeGrafter"/>
</dbReference>
<dbReference type="PROSITE" id="PS51318">
    <property type="entry name" value="TAT"/>
    <property type="match status" value="1"/>
</dbReference>
<accession>A0A6G4VD01</accession>
<feature type="region of interest" description="Disordered" evidence="5">
    <location>
        <begin position="38"/>
        <end position="60"/>
    </location>
</feature>
<keyword evidence="4" id="KW-0732">Signal</keyword>
<reference evidence="7 8" key="1">
    <citation type="submission" date="2020-02" db="EMBL/GenBank/DDBJ databases">
        <title>Whole-genome analyses of novel actinobacteria.</title>
        <authorList>
            <person name="Sahin N."/>
            <person name="Gencbay T."/>
        </authorList>
    </citation>
    <scope>NUCLEOTIDE SEQUENCE [LARGE SCALE GENOMIC DNA]</scope>
    <source>
        <strain evidence="7 8">HC44</strain>
    </source>
</reference>
<dbReference type="EMBL" id="JAAKZY010000121">
    <property type="protein sequence ID" value="NGO11946.1"/>
    <property type="molecule type" value="Genomic_DNA"/>
</dbReference>
<evidence type="ECO:0000256" key="5">
    <source>
        <dbReference type="SAM" id="MobiDB-lite"/>
    </source>
</evidence>
<dbReference type="InterPro" id="IPR051313">
    <property type="entry name" value="Bact_iron-sidero_bind"/>
</dbReference>
<evidence type="ECO:0000256" key="4">
    <source>
        <dbReference type="ARBA" id="ARBA00022729"/>
    </source>
</evidence>
<dbReference type="AlphaFoldDB" id="A0A6G4VD01"/>
<dbReference type="PANTHER" id="PTHR30532:SF24">
    <property type="entry name" value="FERRIC ENTEROBACTIN-BINDING PERIPLASMIC PROTEIN FEPB"/>
    <property type="match status" value="1"/>
</dbReference>
<evidence type="ECO:0000256" key="3">
    <source>
        <dbReference type="ARBA" id="ARBA00022448"/>
    </source>
</evidence>
<evidence type="ECO:0000313" key="7">
    <source>
        <dbReference type="EMBL" id="NGO11946.1"/>
    </source>
</evidence>
<sequence length="345" mass="37459">MHYVLSSSTPGGISRRRLLGAGGVLALGPLIAACGSDDDEPTRAAGDESGGPWSFKDDRGTTVELDRTPERLVAFVSTAAALYDYGIECEGVFGPSEPVGGKPNPQAGDMDVSKMASLGTAFGQFNIEKYAALKPDLLISNMFPAPELWYVPEEGKKKIEALAPTLGINVARTSLLAPLRRTAELAEALGADLKAKNATDAKARFDKAVETLRTAAEANGGLKVMAMTGDDQQMYVAVPDSYCDLNYFKDLGVEFVEGKKSDEWGFWEFLSWENADKYHADLIMVDNRSHALPAKELNRKPTWRELPAVKAGQTTPWSMEERFSYAGWAPVVERLATAVEKSKTL</sequence>
<dbReference type="PANTHER" id="PTHR30532">
    <property type="entry name" value="IRON III DICITRATE-BINDING PERIPLASMIC PROTEIN"/>
    <property type="match status" value="1"/>
</dbReference>
<name>A0A6G4VD01_9ACTN</name>
<gene>
    <name evidence="7" type="ORF">G5C60_31170</name>
</gene>
<dbReference type="Gene3D" id="3.40.50.1980">
    <property type="entry name" value="Nitrogenase molybdenum iron protein domain"/>
    <property type="match status" value="2"/>
</dbReference>
<protein>
    <submittedName>
        <fullName evidence="7">ABC transporter substrate-binding protein</fullName>
    </submittedName>
</protein>
<dbReference type="Proteomes" id="UP000472335">
    <property type="component" value="Unassembled WGS sequence"/>
</dbReference>
<keyword evidence="3" id="KW-0813">Transport</keyword>
<dbReference type="InterPro" id="IPR006311">
    <property type="entry name" value="TAT_signal"/>
</dbReference>
<keyword evidence="8" id="KW-1185">Reference proteome</keyword>
<comment type="caution">
    <text evidence="7">The sequence shown here is derived from an EMBL/GenBank/DDBJ whole genome shotgun (WGS) entry which is preliminary data.</text>
</comment>
<comment type="subcellular location">
    <subcellularLocation>
        <location evidence="1">Cell envelope</location>
    </subcellularLocation>
</comment>
<dbReference type="Pfam" id="PF01497">
    <property type="entry name" value="Peripla_BP_2"/>
    <property type="match status" value="1"/>
</dbReference>
<dbReference type="SUPFAM" id="SSF53807">
    <property type="entry name" value="Helical backbone' metal receptor"/>
    <property type="match status" value="1"/>
</dbReference>
<organism evidence="7 8">
    <name type="scientific">Streptomyces scabichelini</name>
    <dbReference type="NCBI Taxonomy" id="2711217"/>
    <lineage>
        <taxon>Bacteria</taxon>
        <taxon>Bacillati</taxon>
        <taxon>Actinomycetota</taxon>
        <taxon>Actinomycetes</taxon>
        <taxon>Kitasatosporales</taxon>
        <taxon>Streptomycetaceae</taxon>
        <taxon>Streptomyces</taxon>
    </lineage>
</organism>
<dbReference type="RefSeq" id="WP_165264348.1">
    <property type="nucleotide sequence ID" value="NZ_JAAKZY010000121.1"/>
</dbReference>
<dbReference type="InterPro" id="IPR002491">
    <property type="entry name" value="ABC_transptr_periplasmic_BD"/>
</dbReference>
<proteinExistence type="inferred from homology"/>
<evidence type="ECO:0000256" key="1">
    <source>
        <dbReference type="ARBA" id="ARBA00004196"/>
    </source>
</evidence>
<dbReference type="PROSITE" id="PS50983">
    <property type="entry name" value="FE_B12_PBP"/>
    <property type="match status" value="1"/>
</dbReference>